<organism evidence="1 2">
    <name type="scientific">Pleurodeles waltl</name>
    <name type="common">Iberian ribbed newt</name>
    <dbReference type="NCBI Taxonomy" id="8319"/>
    <lineage>
        <taxon>Eukaryota</taxon>
        <taxon>Metazoa</taxon>
        <taxon>Chordata</taxon>
        <taxon>Craniata</taxon>
        <taxon>Vertebrata</taxon>
        <taxon>Euteleostomi</taxon>
        <taxon>Amphibia</taxon>
        <taxon>Batrachia</taxon>
        <taxon>Caudata</taxon>
        <taxon>Salamandroidea</taxon>
        <taxon>Salamandridae</taxon>
        <taxon>Pleurodelinae</taxon>
        <taxon>Pleurodeles</taxon>
    </lineage>
</organism>
<keyword evidence="2" id="KW-1185">Reference proteome</keyword>
<proteinExistence type="predicted"/>
<protein>
    <submittedName>
        <fullName evidence="1">Uncharacterized protein</fullName>
    </submittedName>
</protein>
<sequence>MEVSYHPHSLMMETPFMLLKGRKPCTIALPGWMGRAGKGKIDEEKLSERVKKEQKKYDGNVRSEVKRDRFMEGDWVRTRLYDGSRKGLSKWSLPKKVIDVRRYSVILENGKRWSTEDVVKCTTRELHKCDDGVDGSDESTDENVQVEKRLTRKPSYLKEYYID</sequence>
<evidence type="ECO:0000313" key="2">
    <source>
        <dbReference type="Proteomes" id="UP001066276"/>
    </source>
</evidence>
<comment type="caution">
    <text evidence="1">The sequence shown here is derived from an EMBL/GenBank/DDBJ whole genome shotgun (WGS) entry which is preliminary data.</text>
</comment>
<dbReference type="Proteomes" id="UP001066276">
    <property type="component" value="Chromosome 7"/>
</dbReference>
<accession>A0AAV7PCG0</accession>
<dbReference type="AlphaFoldDB" id="A0AAV7PCG0"/>
<gene>
    <name evidence="1" type="ORF">NDU88_001873</name>
</gene>
<reference evidence="1" key="1">
    <citation type="journal article" date="2022" name="bioRxiv">
        <title>Sequencing and chromosome-scale assembly of the giantPleurodeles waltlgenome.</title>
        <authorList>
            <person name="Brown T."/>
            <person name="Elewa A."/>
            <person name="Iarovenko S."/>
            <person name="Subramanian E."/>
            <person name="Araus A.J."/>
            <person name="Petzold A."/>
            <person name="Susuki M."/>
            <person name="Suzuki K.-i.T."/>
            <person name="Hayashi T."/>
            <person name="Toyoda A."/>
            <person name="Oliveira C."/>
            <person name="Osipova E."/>
            <person name="Leigh N.D."/>
            <person name="Simon A."/>
            <person name="Yun M.H."/>
        </authorList>
    </citation>
    <scope>NUCLEOTIDE SEQUENCE</scope>
    <source>
        <strain evidence="1">20211129_DDA</strain>
        <tissue evidence="1">Liver</tissue>
    </source>
</reference>
<name>A0AAV7PCG0_PLEWA</name>
<evidence type="ECO:0000313" key="1">
    <source>
        <dbReference type="EMBL" id="KAJ1123403.1"/>
    </source>
</evidence>
<dbReference type="EMBL" id="JANPWB010000011">
    <property type="protein sequence ID" value="KAJ1123403.1"/>
    <property type="molecule type" value="Genomic_DNA"/>
</dbReference>